<keyword evidence="2" id="KW-0489">Methyltransferase</keyword>
<keyword evidence="2" id="KW-0808">Transferase</keyword>
<dbReference type="InterPro" id="IPR029063">
    <property type="entry name" value="SAM-dependent_MTases_sf"/>
</dbReference>
<gene>
    <name evidence="2" type="ORF">DB32_003173</name>
</gene>
<dbReference type="SUPFAM" id="SSF53335">
    <property type="entry name" value="S-adenosyl-L-methionine-dependent methyltransferases"/>
    <property type="match status" value="1"/>
</dbReference>
<dbReference type="PANTHER" id="PTHR43464">
    <property type="entry name" value="METHYLTRANSFERASE"/>
    <property type="match status" value="1"/>
</dbReference>
<protein>
    <submittedName>
        <fullName evidence="2">Methyltransferase type 11</fullName>
    </submittedName>
</protein>
<dbReference type="STRING" id="927083.DB32_003173"/>
<accession>A0A0F6SEY9</accession>
<evidence type="ECO:0000313" key="3">
    <source>
        <dbReference type="Proteomes" id="UP000034883"/>
    </source>
</evidence>
<dbReference type="InterPro" id="IPR013216">
    <property type="entry name" value="Methyltransf_11"/>
</dbReference>
<dbReference type="Gene3D" id="3.40.50.150">
    <property type="entry name" value="Vaccinia Virus protein VP39"/>
    <property type="match status" value="1"/>
</dbReference>
<dbReference type="Pfam" id="PF08241">
    <property type="entry name" value="Methyltransf_11"/>
    <property type="match status" value="1"/>
</dbReference>
<evidence type="ECO:0000313" key="2">
    <source>
        <dbReference type="EMBL" id="AKF06024.1"/>
    </source>
</evidence>
<reference evidence="2 3" key="1">
    <citation type="submission" date="2015-03" db="EMBL/GenBank/DDBJ databases">
        <title>Genome assembly of Sandaracinus amylolyticus DSM 53668.</title>
        <authorList>
            <person name="Sharma G."/>
            <person name="Subramanian S."/>
        </authorList>
    </citation>
    <scope>NUCLEOTIDE SEQUENCE [LARGE SCALE GENOMIC DNA]</scope>
    <source>
        <strain evidence="2 3">DSM 53668</strain>
    </source>
</reference>
<keyword evidence="3" id="KW-1185">Reference proteome</keyword>
<dbReference type="CDD" id="cd02440">
    <property type="entry name" value="AdoMet_MTases"/>
    <property type="match status" value="1"/>
</dbReference>
<organism evidence="2 3">
    <name type="scientific">Sandaracinus amylolyticus</name>
    <dbReference type="NCBI Taxonomy" id="927083"/>
    <lineage>
        <taxon>Bacteria</taxon>
        <taxon>Pseudomonadati</taxon>
        <taxon>Myxococcota</taxon>
        <taxon>Polyangia</taxon>
        <taxon>Polyangiales</taxon>
        <taxon>Sandaracinaceae</taxon>
        <taxon>Sandaracinus</taxon>
    </lineage>
</organism>
<evidence type="ECO:0000259" key="1">
    <source>
        <dbReference type="Pfam" id="PF08241"/>
    </source>
</evidence>
<dbReference type="OrthoDB" id="5419754at2"/>
<feature type="domain" description="Methyltransferase type 11" evidence="1">
    <location>
        <begin position="44"/>
        <end position="133"/>
    </location>
</feature>
<dbReference type="AlphaFoldDB" id="A0A0F6SEY9"/>
<dbReference type="Proteomes" id="UP000034883">
    <property type="component" value="Chromosome"/>
</dbReference>
<sequence length="253" mass="27405">MRADEHERMYRVETRHFWFTGTRRVIVSALERALGSRLAGARVLDLGCGTGFTLTRLPDGVRSVGLDYSPAALAFARERATSSALVRGSAYALPFADASFDAVLALDVLEHLDDDLAAARELRRVLAPGGAAIVTVPAFQALWSAHDEALDHRRRYRLSRIEAVLREAGLTIEHGSYYNFFLFPAVAAARLAERARVALGLTRTSSPEGTGTDLRVPPAPINDALAALLGAERAIAPRMRLPFGVSCLVVARA</sequence>
<proteinExistence type="predicted"/>
<name>A0A0F6SEY9_9BACT</name>
<dbReference type="RefSeq" id="WP_053233238.1">
    <property type="nucleotide sequence ID" value="NZ_CP011125.1"/>
</dbReference>
<dbReference type="GO" id="GO:0008757">
    <property type="term" value="F:S-adenosylmethionine-dependent methyltransferase activity"/>
    <property type="evidence" value="ECO:0007669"/>
    <property type="project" value="InterPro"/>
</dbReference>
<dbReference type="GO" id="GO:0032259">
    <property type="term" value="P:methylation"/>
    <property type="evidence" value="ECO:0007669"/>
    <property type="project" value="UniProtKB-KW"/>
</dbReference>
<dbReference type="EMBL" id="CP011125">
    <property type="protein sequence ID" value="AKF06024.1"/>
    <property type="molecule type" value="Genomic_DNA"/>
</dbReference>
<dbReference type="KEGG" id="samy:DB32_003173"/>
<dbReference type="PANTHER" id="PTHR43464:SF83">
    <property type="entry name" value="MALONYL-[ACYL-CARRIER PROTEIN] O-METHYLTRANSFERASE"/>
    <property type="match status" value="1"/>
</dbReference>